<evidence type="ECO:0000313" key="1">
    <source>
        <dbReference type="EMBL" id="RAK87829.1"/>
    </source>
</evidence>
<dbReference type="EMBL" id="KZ824553">
    <property type="protein sequence ID" value="RAK87829.1"/>
    <property type="molecule type" value="Genomic_DNA"/>
</dbReference>
<protein>
    <submittedName>
        <fullName evidence="1">Uncharacterized protein</fullName>
    </submittedName>
</protein>
<reference evidence="1" key="1">
    <citation type="submission" date="2018-02" db="EMBL/GenBank/DDBJ databases">
        <title>The genomes of Aspergillus section Nigri reveals drivers in fungal speciation.</title>
        <authorList>
            <consortium name="DOE Joint Genome Institute"/>
            <person name="Vesth T.C."/>
            <person name="Nybo J."/>
            <person name="Theobald S."/>
            <person name="Brandl J."/>
            <person name="Frisvad J.C."/>
            <person name="Nielsen K.F."/>
            <person name="Lyhne E.K."/>
            <person name="Kogle M.E."/>
            <person name="Kuo A."/>
            <person name="Riley R."/>
            <person name="Clum A."/>
            <person name="Nolan M."/>
            <person name="Lipzen A."/>
            <person name="Salamov A."/>
            <person name="Henrissat B."/>
            <person name="Wiebenga A."/>
            <person name="De vries R.P."/>
            <person name="Grigoriev I.V."/>
            <person name="Mortensen U.H."/>
            <person name="Andersen M.R."/>
            <person name="Baker S.E."/>
        </authorList>
    </citation>
    <scope>NUCLEOTIDE SEQUENCE</scope>
    <source>
        <strain evidence="1">CBS 115574</strain>
    </source>
</reference>
<organism evidence="1 2">
    <name type="scientific">Aspergillus costaricaensis CBS 115574</name>
    <dbReference type="NCBI Taxonomy" id="1448317"/>
    <lineage>
        <taxon>Eukaryota</taxon>
        <taxon>Fungi</taxon>
        <taxon>Dikarya</taxon>
        <taxon>Ascomycota</taxon>
        <taxon>Pezizomycotina</taxon>
        <taxon>Eurotiomycetes</taxon>
        <taxon>Eurotiomycetidae</taxon>
        <taxon>Eurotiales</taxon>
        <taxon>Aspergillaceae</taxon>
        <taxon>Aspergillus</taxon>
        <taxon>Aspergillus subgen. Circumdati</taxon>
    </lineage>
</organism>
<sequence length="601" mass="67288">MDSALLDSALSNVTGRPQRSDKLAAKPFLVSLAIYGCLLFIAVYIFTFLKDKYTNILGNPVASQDVTKAETWNDCMREGLRGLANCGGYLATRKEGMIENHGVDSYLFLRFLTLALKLLVPLSLLAVPVLVPVYYTASFDGRNSGLDQFGISSVQKSENSRCWVIVLVAILSNIHICHLILGEVRATVRIKQAYLHNPQQAKRVTTLITTGISPEMANGTLKSIYSLYNNGPIQIIRPRMESCEIKKTELRELSEATSSRQRAPSSRKRRSTFHPAVPEAVASVGEKVSSKWHSYRLRREVNSATDVALLDFSDLFTAHLVLQTKSSADPFLLNAQPFDSKELSGRMYAGDTLRLTPIKDAIFRILLDALSIFWGIPTSLSGLLSQLVYLEPVTSRLNMLSDEQMAVIQGLLPQIALSMLMCCFPLIVCWMIKRVAVFQPSHTEVLIQRHYFFFLYVQVFLVVSVSSSVTTMVPDIVQNVQSVPQILADNLPKASSYFYSYLLLQALTQSVMVLFRLPESLWIRIHRHACRSLPKTIRWSLLYPVLTNLLCICAPFRVTFMWDLLTAAQVSSSRSFSSKPPISAALWYLAIDDSQNSSTIF</sequence>
<dbReference type="Proteomes" id="UP000249748">
    <property type="component" value="Unassembled WGS sequence"/>
</dbReference>
<keyword evidence="2" id="KW-1185">Reference proteome</keyword>
<name>A0ACD1IB68_9EURO</name>
<proteinExistence type="predicted"/>
<gene>
    <name evidence="1" type="ORF">BO79DRAFT_255997</name>
</gene>
<evidence type="ECO:0000313" key="2">
    <source>
        <dbReference type="Proteomes" id="UP000249748"/>
    </source>
</evidence>
<accession>A0ACD1IB68</accession>